<proteinExistence type="inferred from homology"/>
<evidence type="ECO:0000256" key="2">
    <source>
        <dbReference type="ARBA" id="ARBA00023002"/>
    </source>
</evidence>
<dbReference type="RefSeq" id="WP_108922999.1">
    <property type="nucleotide sequence ID" value="NZ_CP029206.1"/>
</dbReference>
<dbReference type="EMBL" id="CP029206">
    <property type="protein sequence ID" value="AWI50483.1"/>
    <property type="molecule type" value="Genomic_DNA"/>
</dbReference>
<dbReference type="SUPFAM" id="SSF51735">
    <property type="entry name" value="NAD(P)-binding Rossmann-fold domains"/>
    <property type="match status" value="1"/>
</dbReference>
<keyword evidence="5" id="KW-1185">Reference proteome</keyword>
<comment type="similarity">
    <text evidence="1">Belongs to the short-chain dehydrogenases/reductases (SDR) family.</text>
</comment>
<dbReference type="Proteomes" id="UP000244920">
    <property type="component" value="Chromosome"/>
</dbReference>
<dbReference type="PROSITE" id="PS00061">
    <property type="entry name" value="ADH_SHORT"/>
    <property type="match status" value="1"/>
</dbReference>
<evidence type="ECO:0000256" key="1">
    <source>
        <dbReference type="ARBA" id="ARBA00006484"/>
    </source>
</evidence>
<evidence type="ECO:0000313" key="4">
    <source>
        <dbReference type="EMBL" id="AWI50483.1"/>
    </source>
</evidence>
<keyword evidence="2" id="KW-0560">Oxidoreductase</keyword>
<dbReference type="InterPro" id="IPR036291">
    <property type="entry name" value="NAD(P)-bd_dom_sf"/>
</dbReference>
<evidence type="ECO:0000313" key="5">
    <source>
        <dbReference type="Proteomes" id="UP000244920"/>
    </source>
</evidence>
<dbReference type="GO" id="GO:0016616">
    <property type="term" value="F:oxidoreductase activity, acting on the CH-OH group of donors, NAD or NADP as acceptor"/>
    <property type="evidence" value="ECO:0007669"/>
    <property type="project" value="UniProtKB-ARBA"/>
</dbReference>
<feature type="domain" description="Ketoreductase" evidence="3">
    <location>
        <begin position="7"/>
        <end position="191"/>
    </location>
</feature>
<dbReference type="SMART" id="SM00822">
    <property type="entry name" value="PKS_KR"/>
    <property type="match status" value="1"/>
</dbReference>
<dbReference type="AlphaFoldDB" id="A0A2U8FHP7"/>
<dbReference type="InterPro" id="IPR057326">
    <property type="entry name" value="KR_dom"/>
</dbReference>
<reference evidence="5" key="1">
    <citation type="submission" date="2018-05" db="EMBL/GenBank/DDBJ databases">
        <title>Complete genome sequence of Actinobacillus porcitonsillarum reference strain 9953L55 (CCUG 46996).</title>
        <authorList>
            <person name="Dona V."/>
            <person name="Perreten V."/>
        </authorList>
    </citation>
    <scope>NUCLEOTIDE SEQUENCE [LARGE SCALE GENOMIC DNA]</scope>
    <source>
        <strain evidence="5">9953L55</strain>
    </source>
</reference>
<accession>A0A2U8FHP7</accession>
<dbReference type="Pfam" id="PF00106">
    <property type="entry name" value="adh_short"/>
    <property type="match status" value="1"/>
</dbReference>
<dbReference type="InterPro" id="IPR002347">
    <property type="entry name" value="SDR_fam"/>
</dbReference>
<dbReference type="CDD" id="cd05233">
    <property type="entry name" value="SDR_c"/>
    <property type="match status" value="1"/>
</dbReference>
<dbReference type="PRINTS" id="PR00081">
    <property type="entry name" value="GDHRDH"/>
</dbReference>
<dbReference type="PANTHER" id="PTHR43115">
    <property type="entry name" value="DEHYDROGENASE/REDUCTASE SDR FAMILY MEMBER 11"/>
    <property type="match status" value="1"/>
</dbReference>
<dbReference type="PANTHER" id="PTHR43115:SF4">
    <property type="entry name" value="DEHYDROGENASE_REDUCTASE SDR FAMILY MEMBER 11"/>
    <property type="match status" value="1"/>
</dbReference>
<dbReference type="Gene3D" id="3.40.50.720">
    <property type="entry name" value="NAD(P)-binding Rossmann-like Domain"/>
    <property type="match status" value="1"/>
</dbReference>
<dbReference type="InterPro" id="IPR020904">
    <property type="entry name" value="Sc_DH/Rdtase_CS"/>
</dbReference>
<dbReference type="FunFam" id="3.40.50.720:FF:000047">
    <property type="entry name" value="NADP-dependent L-serine/L-allo-threonine dehydrogenase"/>
    <property type="match status" value="1"/>
</dbReference>
<sequence>MNNIENKVVIITGASSGIGEATAYKLAQAGAKLVLGARREDKLQAIVNNIKANGGEAVYRVTDVVKAEDNQALVALAKSAFGKVDAIFLNAGLMPNSPLSALETNNWNAMVDVNIKGVLNGIAAVLPTFEAQKSGHILATSSVAGLKVYPGCAVYCGTKWAVKAIIEGLRMESAQAGTNIRTATIYPAAVQSELVAGITNPEMAEAMRGLYDTYEIPAERVANVVAFALNQPEDTNISEFTLGPTTQPW</sequence>
<organism evidence="4 5">
    <name type="scientific">Actinobacillus porcitonsillarum</name>
    <dbReference type="NCBI Taxonomy" id="189834"/>
    <lineage>
        <taxon>Bacteria</taxon>
        <taxon>Pseudomonadati</taxon>
        <taxon>Pseudomonadota</taxon>
        <taxon>Gammaproteobacteria</taxon>
        <taxon>Pasteurellales</taxon>
        <taxon>Pasteurellaceae</taxon>
        <taxon>Actinobacillus</taxon>
    </lineage>
</organism>
<dbReference type="KEGG" id="apor:DDU33_02755"/>
<gene>
    <name evidence="4" type="ORF">DDU33_02755</name>
</gene>
<name>A0A2U8FHP7_9PAST</name>
<evidence type="ECO:0000259" key="3">
    <source>
        <dbReference type="SMART" id="SM00822"/>
    </source>
</evidence>
<protein>
    <submittedName>
        <fullName evidence="4">Oxidoreductase</fullName>
    </submittedName>
</protein>